<evidence type="ECO:0000313" key="2">
    <source>
        <dbReference type="EMBL" id="EJT48463.1"/>
    </source>
</evidence>
<feature type="compositionally biased region" description="Basic residues" evidence="1">
    <location>
        <begin position="33"/>
        <end position="44"/>
    </location>
</feature>
<feature type="compositionally biased region" description="Pro residues" evidence="1">
    <location>
        <begin position="594"/>
        <end position="607"/>
    </location>
</feature>
<feature type="compositionally biased region" description="Low complexity" evidence="1">
    <location>
        <begin position="647"/>
        <end position="665"/>
    </location>
</feature>
<protein>
    <submittedName>
        <fullName evidence="2">Uncharacterized protein</fullName>
    </submittedName>
</protein>
<feature type="compositionally biased region" description="Low complexity" evidence="1">
    <location>
        <begin position="121"/>
        <end position="144"/>
    </location>
</feature>
<feature type="compositionally biased region" description="Pro residues" evidence="1">
    <location>
        <begin position="681"/>
        <end position="693"/>
    </location>
</feature>
<accession>J5QPR9</accession>
<gene>
    <name evidence="2" type="ORF">A1Q1_02484</name>
</gene>
<feature type="compositionally biased region" description="Low complexity" evidence="1">
    <location>
        <begin position="47"/>
        <end position="58"/>
    </location>
</feature>
<feature type="region of interest" description="Disordered" evidence="1">
    <location>
        <begin position="856"/>
        <end position="886"/>
    </location>
</feature>
<organism evidence="2 3">
    <name type="scientific">Trichosporon asahii var. asahii (strain ATCC 90039 / CBS 2479 / JCM 2466 / KCTC 7840 / NBRC 103889/ NCYC 2677 / UAMH 7654)</name>
    <name type="common">Yeast</name>
    <dbReference type="NCBI Taxonomy" id="1186058"/>
    <lineage>
        <taxon>Eukaryota</taxon>
        <taxon>Fungi</taxon>
        <taxon>Dikarya</taxon>
        <taxon>Basidiomycota</taxon>
        <taxon>Agaricomycotina</taxon>
        <taxon>Tremellomycetes</taxon>
        <taxon>Trichosporonales</taxon>
        <taxon>Trichosporonaceae</taxon>
        <taxon>Trichosporon</taxon>
    </lineage>
</organism>
<evidence type="ECO:0000256" key="1">
    <source>
        <dbReference type="SAM" id="MobiDB-lite"/>
    </source>
</evidence>
<feature type="region of interest" description="Disordered" evidence="1">
    <location>
        <begin position="508"/>
        <end position="778"/>
    </location>
</feature>
<comment type="caution">
    <text evidence="2">The sequence shown here is derived from an EMBL/GenBank/DDBJ whole genome shotgun (WGS) entry which is preliminary data.</text>
</comment>
<reference evidence="2 3" key="1">
    <citation type="journal article" date="2012" name="Eukaryot. Cell">
        <title>Draft genome sequence of CBS 2479, the standard type strain of Trichosporon asahii.</title>
        <authorList>
            <person name="Yang R.Y."/>
            <person name="Li H.T."/>
            <person name="Zhu H."/>
            <person name="Zhou G.P."/>
            <person name="Wang M."/>
            <person name="Wang L."/>
        </authorList>
    </citation>
    <scope>NUCLEOTIDE SEQUENCE [LARGE SCALE GENOMIC DNA]</scope>
    <source>
        <strain evidence="3">ATCC 90039 / CBS 2479 / JCM 2466 / KCTC 7840 / NCYC 2677 / UAMH 7654</strain>
    </source>
</reference>
<proteinExistence type="predicted"/>
<dbReference type="KEGG" id="tasa:A1Q1_02484"/>
<evidence type="ECO:0000313" key="3">
    <source>
        <dbReference type="Proteomes" id="UP000002748"/>
    </source>
</evidence>
<feature type="compositionally biased region" description="Polar residues" evidence="1">
    <location>
        <begin position="67"/>
        <end position="78"/>
    </location>
</feature>
<dbReference type="Proteomes" id="UP000002748">
    <property type="component" value="Unassembled WGS sequence"/>
</dbReference>
<dbReference type="HOGENOM" id="CLU_325460_0_0_1"/>
<dbReference type="RefSeq" id="XP_014179221.1">
    <property type="nucleotide sequence ID" value="XM_014323746.1"/>
</dbReference>
<feature type="compositionally biased region" description="Basic and acidic residues" evidence="1">
    <location>
        <begin position="352"/>
        <end position="361"/>
    </location>
</feature>
<feature type="region of interest" description="Disordered" evidence="1">
    <location>
        <begin position="327"/>
        <end position="386"/>
    </location>
</feature>
<name>J5QPR9_TRIAS</name>
<feature type="compositionally biased region" description="Acidic residues" evidence="1">
    <location>
        <begin position="91"/>
        <end position="100"/>
    </location>
</feature>
<feature type="region of interest" description="Disordered" evidence="1">
    <location>
        <begin position="820"/>
        <end position="842"/>
    </location>
</feature>
<dbReference type="VEuPathDB" id="FungiDB:A1Q1_02484"/>
<feature type="compositionally biased region" description="Low complexity" evidence="1">
    <location>
        <begin position="620"/>
        <end position="636"/>
    </location>
</feature>
<feature type="compositionally biased region" description="Low complexity" evidence="1">
    <location>
        <begin position="539"/>
        <end position="562"/>
    </location>
</feature>
<sequence length="886" mass="94348">MWCVHDMPSQAALVHPPSSKSITAFGEQDKAQTRRRPTLLRRKQVVSTDTSATSASRSNSRKERRSAVTSMKSFVRSTRSGRSRRWHGDKDEMDVSEDEIFDARGMFESSFDSGEKTIDPTATFTSTATTTTTGTSSSRGGHSHSGSDVHDDEQRISVALRRTMSDGPQNYEEILRSESRLSRTSRADTPTPSQGGSIHSYYTALSAGSTTPSIESGTTAESSLYLQCDGLRLRPITPELVPNDGLEYIRMAASDGGHEEELLRSPYVDSDYDSRPFSLQKPVLRSASLSRLSALTPTVRPKLSVITHFPNPNERRQPEPTVTIFKKEQPQQPQPPKLQVEKSLPPPPPESEPARSVRSDKAEDDSSSATLTTQMTGATSSTAKTSDTFRASSQMLGSMNNSSFRLSPISATIEHAFKADIRVGRAPVSNRPILADIQNRKSLMAVPGTPEAEDYMEFDLPEFDIPAFGNASPPALSPDTTGDQACPPICTPPGIADGTAPLPVVTKPKPTRSVTSPFPMLLPPPKKADTASPAKPESPAVITAPVAGPAPAPSAYRAPSDSVKTPAITSPKIGGNSTGMLSRSSSTESIRSLPPKPPPTCGLPPIPVKAKGSSSSLRSAAKGHAVAAATAAKTQAPELESSSTSKPAVTEPRETAAAPAKAEVPAPAPKAEEPTQLPTSPRKPLPQPQPRALPPIVTAFPSPPQSKPERKPRSLPPIPGQKPPASALPTPPARKVTVRRPLPPVPKPREDADEQLLSPTSPGFQLSAPLSAAPRLPPVSPISPMPGLPVNATNALKKITINTNVVSNIRMSLASTPVDFSAHPGEDSPSTPKLDVDLPPTCPLFDAYGGESPTEIWTSYPKASARDDDVEEDGEEANRVSFYHAI</sequence>
<feature type="compositionally biased region" description="Polar residues" evidence="1">
    <location>
        <begin position="187"/>
        <end position="197"/>
    </location>
</feature>
<feature type="compositionally biased region" description="Low complexity" evidence="1">
    <location>
        <begin position="582"/>
        <end position="592"/>
    </location>
</feature>
<dbReference type="EMBL" id="ALBS01000203">
    <property type="protein sequence ID" value="EJT48463.1"/>
    <property type="molecule type" value="Genomic_DNA"/>
</dbReference>
<feature type="region of interest" description="Disordered" evidence="1">
    <location>
        <begin position="1"/>
        <end position="152"/>
    </location>
</feature>
<dbReference type="GeneID" id="25985998"/>
<feature type="compositionally biased region" description="Polar residues" evidence="1">
    <location>
        <begin position="367"/>
        <end position="386"/>
    </location>
</feature>
<dbReference type="AlphaFoldDB" id="J5QPR9"/>
<feature type="region of interest" description="Disordered" evidence="1">
    <location>
        <begin position="176"/>
        <end position="199"/>
    </location>
</feature>